<evidence type="ECO:0000313" key="2">
    <source>
        <dbReference type="EMBL" id="KHN81738.1"/>
    </source>
</evidence>
<dbReference type="EMBL" id="JPKZ01001475">
    <property type="protein sequence ID" value="KHN81738.1"/>
    <property type="molecule type" value="Genomic_DNA"/>
</dbReference>
<feature type="compositionally biased region" description="Basic and acidic residues" evidence="1">
    <location>
        <begin position="1"/>
        <end position="16"/>
    </location>
</feature>
<protein>
    <submittedName>
        <fullName evidence="2">Uncharacterized protein</fullName>
    </submittedName>
</protein>
<proteinExistence type="predicted"/>
<name>A0A0B2VJK8_TOXCA</name>
<evidence type="ECO:0000313" key="3">
    <source>
        <dbReference type="Proteomes" id="UP000031036"/>
    </source>
</evidence>
<organism evidence="2 3">
    <name type="scientific">Toxocara canis</name>
    <name type="common">Canine roundworm</name>
    <dbReference type="NCBI Taxonomy" id="6265"/>
    <lineage>
        <taxon>Eukaryota</taxon>
        <taxon>Metazoa</taxon>
        <taxon>Ecdysozoa</taxon>
        <taxon>Nematoda</taxon>
        <taxon>Chromadorea</taxon>
        <taxon>Rhabditida</taxon>
        <taxon>Spirurina</taxon>
        <taxon>Ascaridomorpha</taxon>
        <taxon>Ascaridoidea</taxon>
        <taxon>Toxocaridae</taxon>
        <taxon>Toxocara</taxon>
    </lineage>
</organism>
<keyword evidence="3" id="KW-1185">Reference proteome</keyword>
<reference evidence="2 3" key="1">
    <citation type="submission" date="2014-11" db="EMBL/GenBank/DDBJ databases">
        <title>Genetic blueprint of the zoonotic pathogen Toxocara canis.</title>
        <authorList>
            <person name="Zhu X.-Q."/>
            <person name="Korhonen P.K."/>
            <person name="Cai H."/>
            <person name="Young N.D."/>
            <person name="Nejsum P."/>
            <person name="von Samson-Himmelstjerna G."/>
            <person name="Boag P.R."/>
            <person name="Tan P."/>
            <person name="Li Q."/>
            <person name="Min J."/>
            <person name="Yang Y."/>
            <person name="Wang X."/>
            <person name="Fang X."/>
            <person name="Hall R.S."/>
            <person name="Hofmann A."/>
            <person name="Sternberg P.W."/>
            <person name="Jex A.R."/>
            <person name="Gasser R.B."/>
        </authorList>
    </citation>
    <scope>NUCLEOTIDE SEQUENCE [LARGE SCALE GENOMIC DNA]</scope>
    <source>
        <strain evidence="2">PN_DK_2014</strain>
    </source>
</reference>
<feature type="compositionally biased region" description="Basic and acidic residues" evidence="1">
    <location>
        <begin position="24"/>
        <end position="34"/>
    </location>
</feature>
<accession>A0A0B2VJK8</accession>
<feature type="region of interest" description="Disordered" evidence="1">
    <location>
        <begin position="1"/>
        <end position="55"/>
    </location>
</feature>
<sequence>MAKELRLQDETSEDTRSSMSVAESELRERQKRSEAGGSGYFFVAGHRSGSTHTTRRERGYGCEILLGVERRAPLRVVRRPEVVGKHHQQHTTKRLSVLIPVRSLIYGSTS</sequence>
<evidence type="ECO:0000256" key="1">
    <source>
        <dbReference type="SAM" id="MobiDB-lite"/>
    </source>
</evidence>
<dbReference type="AlphaFoldDB" id="A0A0B2VJK8"/>
<gene>
    <name evidence="2" type="ORF">Tcan_07214</name>
</gene>
<comment type="caution">
    <text evidence="2">The sequence shown here is derived from an EMBL/GenBank/DDBJ whole genome shotgun (WGS) entry which is preliminary data.</text>
</comment>
<dbReference type="Proteomes" id="UP000031036">
    <property type="component" value="Unassembled WGS sequence"/>
</dbReference>